<evidence type="ECO:0000256" key="10">
    <source>
        <dbReference type="ARBA" id="ARBA00023004"/>
    </source>
</evidence>
<dbReference type="InterPro" id="IPR051735">
    <property type="entry name" value="CFEM_domain"/>
</dbReference>
<evidence type="ECO:0000256" key="11">
    <source>
        <dbReference type="ARBA" id="ARBA00023136"/>
    </source>
</evidence>
<keyword evidence="14" id="KW-0449">Lipoprotein</keyword>
<dbReference type="OrthoDB" id="3065412at2759"/>
<dbReference type="InterPro" id="IPR008427">
    <property type="entry name" value="Extracellular_membr_CFEM_dom"/>
</dbReference>
<keyword evidence="12 15" id="KW-1015">Disulfide bond</keyword>
<keyword evidence="6 15" id="KW-0349">Heme</keyword>
<keyword evidence="9 17" id="KW-0732">Signal</keyword>
<evidence type="ECO:0000256" key="1">
    <source>
        <dbReference type="ARBA" id="ARBA00004609"/>
    </source>
</evidence>
<accession>A0A1L7WDA7</accession>
<dbReference type="Pfam" id="PF05730">
    <property type="entry name" value="CFEM"/>
    <property type="match status" value="1"/>
</dbReference>
<feature type="disulfide bond" evidence="15">
    <location>
        <begin position="41"/>
        <end position="48"/>
    </location>
</feature>
<evidence type="ECO:0000256" key="13">
    <source>
        <dbReference type="ARBA" id="ARBA00023180"/>
    </source>
</evidence>
<sequence>MKVTWIAIFANLVSSQTFNGLPSCATSCLTNYESSSSIAGCNSIDIACICSNTSFLSGIACCLAAQCSAADQQAAVTYALNLCKANQVTNLPTAVSCTSTATSGSTGSAATQATTTSPSSSGSTATSKGSTSAASVTSHASSSTTSSNAAAATQTTNAAPQIIPGAGAGILGGLAAVAAFL</sequence>
<dbReference type="PANTHER" id="PTHR37928:SF2">
    <property type="entry name" value="GPI ANCHORED CFEM DOMAIN PROTEIN (AFU_ORTHOLOGUE AFUA_6G10580)"/>
    <property type="match status" value="1"/>
</dbReference>
<evidence type="ECO:0000259" key="18">
    <source>
        <dbReference type="PROSITE" id="PS52012"/>
    </source>
</evidence>
<evidence type="ECO:0000256" key="7">
    <source>
        <dbReference type="ARBA" id="ARBA00022622"/>
    </source>
</evidence>
<feature type="binding site" description="axial binding residue" evidence="15">
    <location>
        <position position="45"/>
    </location>
    <ligand>
        <name>heme</name>
        <dbReference type="ChEBI" id="CHEBI:30413"/>
    </ligand>
    <ligandPart>
        <name>Fe</name>
        <dbReference type="ChEBI" id="CHEBI:18248"/>
    </ligandPart>
</feature>
<evidence type="ECO:0000313" key="19">
    <source>
        <dbReference type="EMBL" id="CZR50689.1"/>
    </source>
</evidence>
<evidence type="ECO:0000256" key="12">
    <source>
        <dbReference type="ARBA" id="ARBA00023157"/>
    </source>
</evidence>
<keyword evidence="7" id="KW-0336">GPI-anchor</keyword>
<reference evidence="19 20" key="1">
    <citation type="submission" date="2016-03" db="EMBL/GenBank/DDBJ databases">
        <authorList>
            <person name="Ploux O."/>
        </authorList>
    </citation>
    <scope>NUCLEOTIDE SEQUENCE [LARGE SCALE GENOMIC DNA]</scope>
    <source>
        <strain evidence="19 20">UAMH 11012</strain>
    </source>
</reference>
<feature type="signal peptide" evidence="17">
    <location>
        <begin position="1"/>
        <end position="15"/>
    </location>
</feature>
<evidence type="ECO:0000256" key="2">
    <source>
        <dbReference type="ARBA" id="ARBA00004613"/>
    </source>
</evidence>
<dbReference type="STRING" id="576137.A0A1L7WDA7"/>
<keyword evidence="10 15" id="KW-0408">Iron</keyword>
<dbReference type="PROSITE" id="PS52012">
    <property type="entry name" value="CFEM"/>
    <property type="match status" value="1"/>
</dbReference>
<evidence type="ECO:0000313" key="20">
    <source>
        <dbReference type="Proteomes" id="UP000184330"/>
    </source>
</evidence>
<dbReference type="GO" id="GO:0005886">
    <property type="term" value="C:plasma membrane"/>
    <property type="evidence" value="ECO:0007669"/>
    <property type="project" value="UniProtKB-SubCell"/>
</dbReference>
<dbReference type="GO" id="GO:0046872">
    <property type="term" value="F:metal ion binding"/>
    <property type="evidence" value="ECO:0007669"/>
    <property type="project" value="UniProtKB-UniRule"/>
</dbReference>
<name>A0A1L7WDA7_9HELO</name>
<dbReference type="GO" id="GO:0098552">
    <property type="term" value="C:side of membrane"/>
    <property type="evidence" value="ECO:0007669"/>
    <property type="project" value="UniProtKB-KW"/>
</dbReference>
<keyword evidence="20" id="KW-1185">Reference proteome</keyword>
<evidence type="ECO:0000256" key="6">
    <source>
        <dbReference type="ARBA" id="ARBA00022617"/>
    </source>
</evidence>
<organism evidence="19 20">
    <name type="scientific">Phialocephala subalpina</name>
    <dbReference type="NCBI Taxonomy" id="576137"/>
    <lineage>
        <taxon>Eukaryota</taxon>
        <taxon>Fungi</taxon>
        <taxon>Dikarya</taxon>
        <taxon>Ascomycota</taxon>
        <taxon>Pezizomycotina</taxon>
        <taxon>Leotiomycetes</taxon>
        <taxon>Helotiales</taxon>
        <taxon>Mollisiaceae</taxon>
        <taxon>Phialocephala</taxon>
        <taxon>Phialocephala fortinii species complex</taxon>
    </lineage>
</organism>
<dbReference type="Proteomes" id="UP000184330">
    <property type="component" value="Unassembled WGS sequence"/>
</dbReference>
<feature type="domain" description="CFEM" evidence="18">
    <location>
        <begin position="1"/>
        <end position="111"/>
    </location>
</feature>
<proteinExistence type="inferred from homology"/>
<evidence type="ECO:0000256" key="8">
    <source>
        <dbReference type="ARBA" id="ARBA00022723"/>
    </source>
</evidence>
<evidence type="ECO:0000256" key="17">
    <source>
        <dbReference type="SAM" id="SignalP"/>
    </source>
</evidence>
<gene>
    <name evidence="19" type="ORF">PAC_00563</name>
</gene>
<dbReference type="PANTHER" id="PTHR37928">
    <property type="entry name" value="CFEM DOMAIN PROTEIN (AFU_ORTHOLOGUE AFUA_6G14090)"/>
    <property type="match status" value="1"/>
</dbReference>
<protein>
    <recommendedName>
        <fullName evidence="18">CFEM domain-containing protein</fullName>
    </recommendedName>
</protein>
<feature type="disulfide bond" evidence="15">
    <location>
        <begin position="50"/>
        <end position="83"/>
    </location>
</feature>
<dbReference type="SMART" id="SM00747">
    <property type="entry name" value="CFEM"/>
    <property type="match status" value="1"/>
</dbReference>
<keyword evidence="4" id="KW-1003">Cell membrane</keyword>
<evidence type="ECO:0000256" key="5">
    <source>
        <dbReference type="ARBA" id="ARBA00022525"/>
    </source>
</evidence>
<evidence type="ECO:0000256" key="15">
    <source>
        <dbReference type="PROSITE-ProRule" id="PRU01356"/>
    </source>
</evidence>
<keyword evidence="11" id="KW-0472">Membrane</keyword>
<dbReference type="GO" id="GO:0005576">
    <property type="term" value="C:extracellular region"/>
    <property type="evidence" value="ECO:0007669"/>
    <property type="project" value="UniProtKB-SubCell"/>
</dbReference>
<evidence type="ECO:0000256" key="9">
    <source>
        <dbReference type="ARBA" id="ARBA00022729"/>
    </source>
</evidence>
<evidence type="ECO:0000256" key="4">
    <source>
        <dbReference type="ARBA" id="ARBA00022475"/>
    </source>
</evidence>
<feature type="chain" id="PRO_5013313021" description="CFEM domain-containing protein" evidence="17">
    <location>
        <begin position="16"/>
        <end position="181"/>
    </location>
</feature>
<comment type="similarity">
    <text evidence="3">Belongs to the RBT5 family.</text>
</comment>
<dbReference type="EMBL" id="FJOG01000001">
    <property type="protein sequence ID" value="CZR50689.1"/>
    <property type="molecule type" value="Genomic_DNA"/>
</dbReference>
<evidence type="ECO:0000256" key="3">
    <source>
        <dbReference type="ARBA" id="ARBA00010031"/>
    </source>
</evidence>
<dbReference type="AlphaFoldDB" id="A0A1L7WDA7"/>
<keyword evidence="5" id="KW-0964">Secreted</keyword>
<evidence type="ECO:0000256" key="16">
    <source>
        <dbReference type="SAM" id="MobiDB-lite"/>
    </source>
</evidence>
<evidence type="ECO:0000256" key="14">
    <source>
        <dbReference type="ARBA" id="ARBA00023288"/>
    </source>
</evidence>
<comment type="subcellular location">
    <subcellularLocation>
        <location evidence="1">Cell membrane</location>
        <topology evidence="1">Lipid-anchor</topology>
        <topology evidence="1">GPI-anchor</topology>
    </subcellularLocation>
    <subcellularLocation>
        <location evidence="2">Secreted</location>
    </subcellularLocation>
</comment>
<keyword evidence="8 15" id="KW-0479">Metal-binding</keyword>
<keyword evidence="13" id="KW-0325">Glycoprotein</keyword>
<comment type="caution">
    <text evidence="15">Lacks conserved residue(s) required for the propagation of feature annotation.</text>
</comment>
<feature type="region of interest" description="Disordered" evidence="16">
    <location>
        <begin position="102"/>
        <end position="130"/>
    </location>
</feature>